<evidence type="ECO:0008006" key="3">
    <source>
        <dbReference type="Google" id="ProtNLM"/>
    </source>
</evidence>
<dbReference type="AlphaFoldDB" id="E1QJ80"/>
<dbReference type="OrthoDB" id="9807346at2"/>
<name>E1QJ80_DESB2</name>
<organism evidence="1 2">
    <name type="scientific">Desulfarculus baarsii (strain ATCC 33931 / DSM 2075 / LMG 7858 / VKM B-1802 / 2st14)</name>
    <dbReference type="NCBI Taxonomy" id="644282"/>
    <lineage>
        <taxon>Bacteria</taxon>
        <taxon>Pseudomonadati</taxon>
        <taxon>Thermodesulfobacteriota</taxon>
        <taxon>Desulfarculia</taxon>
        <taxon>Desulfarculales</taxon>
        <taxon>Desulfarculaceae</taxon>
        <taxon>Desulfarculus</taxon>
    </lineage>
</organism>
<dbReference type="KEGG" id="dbr:Deba_2260"/>
<evidence type="ECO:0000313" key="1">
    <source>
        <dbReference type="EMBL" id="ADK85623.1"/>
    </source>
</evidence>
<keyword evidence="2" id="KW-1185">Reference proteome</keyword>
<sequence length="62" mass="7162">MTQTSHPDCFKCRHLKVTWRPERPYACLAMGFSSRQIPWQVVLNASGQPCMLFEPKPQRPSS</sequence>
<proteinExistence type="predicted"/>
<gene>
    <name evidence="1" type="ordered locus">Deba_2260</name>
</gene>
<reference evidence="1 2" key="1">
    <citation type="journal article" date="2010" name="Stand. Genomic Sci.">
        <title>Complete genome sequence of Desulfarculus baarsii type strain (2st14).</title>
        <authorList>
            <person name="Sun H."/>
            <person name="Spring S."/>
            <person name="Lapidus A."/>
            <person name="Davenport K."/>
            <person name="Del Rio T.G."/>
            <person name="Tice H."/>
            <person name="Nolan M."/>
            <person name="Copeland A."/>
            <person name="Cheng J.F."/>
            <person name="Lucas S."/>
            <person name="Tapia R."/>
            <person name="Goodwin L."/>
            <person name="Pitluck S."/>
            <person name="Ivanova N."/>
            <person name="Pagani I."/>
            <person name="Mavromatis K."/>
            <person name="Ovchinnikova G."/>
            <person name="Pati A."/>
            <person name="Chen A."/>
            <person name="Palaniappan K."/>
            <person name="Hauser L."/>
            <person name="Chang Y.J."/>
            <person name="Jeffries C.D."/>
            <person name="Detter J.C."/>
            <person name="Han C."/>
            <person name="Rohde M."/>
            <person name="Brambilla E."/>
            <person name="Goker M."/>
            <person name="Woyke T."/>
            <person name="Bristow J."/>
            <person name="Eisen J.A."/>
            <person name="Markowitz V."/>
            <person name="Hugenholtz P."/>
            <person name="Kyrpides N.C."/>
            <person name="Klenk H.P."/>
            <person name="Land M."/>
        </authorList>
    </citation>
    <scope>NUCLEOTIDE SEQUENCE [LARGE SCALE GENOMIC DNA]</scope>
    <source>
        <strain evidence="2">ATCC 33931 / DSM 2075 / LMG 7858 / VKM B-1802 / 2st14</strain>
    </source>
</reference>
<dbReference type="HOGENOM" id="CLU_197489_0_0_7"/>
<dbReference type="eggNOG" id="ENOG5033AUC">
    <property type="taxonomic scope" value="Bacteria"/>
</dbReference>
<protein>
    <recommendedName>
        <fullName evidence="3">Uracil-DNA glycosylase</fullName>
    </recommendedName>
</protein>
<dbReference type="STRING" id="644282.Deba_2260"/>
<accession>E1QJ80</accession>
<dbReference type="RefSeq" id="WP_013259062.1">
    <property type="nucleotide sequence ID" value="NC_014365.1"/>
</dbReference>
<dbReference type="EMBL" id="CP002085">
    <property type="protein sequence ID" value="ADK85623.1"/>
    <property type="molecule type" value="Genomic_DNA"/>
</dbReference>
<dbReference type="Proteomes" id="UP000009047">
    <property type="component" value="Chromosome"/>
</dbReference>
<evidence type="ECO:0000313" key="2">
    <source>
        <dbReference type="Proteomes" id="UP000009047"/>
    </source>
</evidence>